<protein>
    <submittedName>
        <fullName evidence="2">Uncharacterized protein</fullName>
    </submittedName>
</protein>
<evidence type="ECO:0000313" key="3">
    <source>
        <dbReference type="Proteomes" id="UP000001075"/>
    </source>
</evidence>
<evidence type="ECO:0000313" key="2">
    <source>
        <dbReference type="EMBL" id="EGV92878.1"/>
    </source>
</evidence>
<organism evidence="2 3">
    <name type="scientific">Cricetulus griseus</name>
    <name type="common">Chinese hamster</name>
    <name type="synonym">Cricetulus barabensis griseus</name>
    <dbReference type="NCBI Taxonomy" id="10029"/>
    <lineage>
        <taxon>Eukaryota</taxon>
        <taxon>Metazoa</taxon>
        <taxon>Chordata</taxon>
        <taxon>Craniata</taxon>
        <taxon>Vertebrata</taxon>
        <taxon>Euteleostomi</taxon>
        <taxon>Mammalia</taxon>
        <taxon>Eutheria</taxon>
        <taxon>Euarchontoglires</taxon>
        <taxon>Glires</taxon>
        <taxon>Rodentia</taxon>
        <taxon>Myomorpha</taxon>
        <taxon>Muroidea</taxon>
        <taxon>Cricetidae</taxon>
        <taxon>Cricetinae</taxon>
        <taxon>Cricetulus</taxon>
    </lineage>
</organism>
<accession>G3H0F7</accession>
<reference evidence="3" key="1">
    <citation type="journal article" date="2011" name="Nat. Biotechnol.">
        <title>The genomic sequence of the Chinese hamster ovary (CHO)-K1 cell line.</title>
        <authorList>
            <person name="Xu X."/>
            <person name="Nagarajan H."/>
            <person name="Lewis N.E."/>
            <person name="Pan S."/>
            <person name="Cai Z."/>
            <person name="Liu X."/>
            <person name="Chen W."/>
            <person name="Xie M."/>
            <person name="Wang W."/>
            <person name="Hammond S."/>
            <person name="Andersen M.R."/>
            <person name="Neff N."/>
            <person name="Passarelli B."/>
            <person name="Koh W."/>
            <person name="Fan H.C."/>
            <person name="Wang J."/>
            <person name="Gui Y."/>
            <person name="Lee K.H."/>
            <person name="Betenbaugh M.J."/>
            <person name="Quake S.R."/>
            <person name="Famili I."/>
            <person name="Palsson B.O."/>
            <person name="Wang J."/>
        </authorList>
    </citation>
    <scope>NUCLEOTIDE SEQUENCE [LARGE SCALE GENOMIC DNA]</scope>
    <source>
        <strain evidence="3">CHO K1 cell line</strain>
    </source>
</reference>
<gene>
    <name evidence="2" type="ORF">I79_003612</name>
</gene>
<name>G3H0F7_CRIGR</name>
<evidence type="ECO:0000256" key="1">
    <source>
        <dbReference type="SAM" id="MobiDB-lite"/>
    </source>
</evidence>
<proteinExistence type="predicted"/>
<feature type="compositionally biased region" description="Polar residues" evidence="1">
    <location>
        <begin position="48"/>
        <end position="59"/>
    </location>
</feature>
<feature type="region of interest" description="Disordered" evidence="1">
    <location>
        <begin position="36"/>
        <end position="63"/>
    </location>
</feature>
<dbReference type="AlphaFoldDB" id="G3H0F7"/>
<sequence length="80" mass="9110">MSGSNRRTRARITKLHWVPSLPAARHINNNHGNVTKTMKTQRQRPLRCTSTASLTPQLHSRSRAARDRMLMRQPRAGILG</sequence>
<dbReference type="InParanoid" id="G3H0F7"/>
<dbReference type="EMBL" id="JH000091">
    <property type="protein sequence ID" value="EGV92878.1"/>
    <property type="molecule type" value="Genomic_DNA"/>
</dbReference>
<dbReference type="Proteomes" id="UP000001075">
    <property type="component" value="Unassembled WGS sequence"/>
</dbReference>